<feature type="compositionally biased region" description="Low complexity" evidence="5">
    <location>
        <begin position="1002"/>
        <end position="1015"/>
    </location>
</feature>
<feature type="region of interest" description="Disordered" evidence="5">
    <location>
        <begin position="957"/>
        <end position="1124"/>
    </location>
</feature>
<feature type="transmembrane region" description="Helical" evidence="6">
    <location>
        <begin position="897"/>
        <end position="918"/>
    </location>
</feature>
<organism evidence="7 8">
    <name type="scientific">Plantibacter cousiniae</name>
    <name type="common">nom. nud.</name>
    <dbReference type="NCBI Taxonomy" id="199709"/>
    <lineage>
        <taxon>Bacteria</taxon>
        <taxon>Bacillati</taxon>
        <taxon>Actinomycetota</taxon>
        <taxon>Actinomycetes</taxon>
        <taxon>Micrococcales</taxon>
        <taxon>Microbacteriaceae</taxon>
        <taxon>Plantibacter</taxon>
    </lineage>
</organism>
<evidence type="ECO:0000256" key="3">
    <source>
        <dbReference type="ARBA" id="ARBA00022676"/>
    </source>
</evidence>
<feature type="transmembrane region" description="Helical" evidence="6">
    <location>
        <begin position="686"/>
        <end position="707"/>
    </location>
</feature>
<comment type="similarity">
    <text evidence="2">Belongs to the glycosyltransferase 2 family.</text>
</comment>
<feature type="transmembrane region" description="Helical" evidence="6">
    <location>
        <begin position="469"/>
        <end position="486"/>
    </location>
</feature>
<feature type="transmembrane region" description="Helical" evidence="6">
    <location>
        <begin position="655"/>
        <end position="680"/>
    </location>
</feature>
<keyword evidence="6" id="KW-1133">Transmembrane helix</keyword>
<evidence type="ECO:0000256" key="2">
    <source>
        <dbReference type="ARBA" id="ARBA00006739"/>
    </source>
</evidence>
<comment type="pathway">
    <text evidence="1">Cell wall biogenesis; cell wall polysaccharide biosynthesis.</text>
</comment>
<evidence type="ECO:0000256" key="4">
    <source>
        <dbReference type="ARBA" id="ARBA00022679"/>
    </source>
</evidence>
<proteinExistence type="inferred from homology"/>
<evidence type="ECO:0000313" key="8">
    <source>
        <dbReference type="Proteomes" id="UP000190827"/>
    </source>
</evidence>
<protein>
    <submittedName>
        <fullName evidence="7">Glycosyltransferase, GT2 family</fullName>
    </submittedName>
</protein>
<feature type="transmembrane region" description="Helical" evidence="6">
    <location>
        <begin position="250"/>
        <end position="278"/>
    </location>
</feature>
<feature type="transmembrane region" description="Helical" evidence="6">
    <location>
        <begin position="551"/>
        <end position="571"/>
    </location>
</feature>
<feature type="transmembrane region" description="Helical" evidence="6">
    <location>
        <begin position="437"/>
        <end position="457"/>
    </location>
</feature>
<gene>
    <name evidence="7" type="ORF">SAMN06295973_3616</name>
</gene>
<keyword evidence="6" id="KW-0472">Membrane</keyword>
<feature type="transmembrane region" description="Helical" evidence="6">
    <location>
        <begin position="629"/>
        <end position="648"/>
    </location>
</feature>
<keyword evidence="6" id="KW-0812">Transmembrane</keyword>
<reference evidence="7 8" key="1">
    <citation type="submission" date="2017-02" db="EMBL/GenBank/DDBJ databases">
        <authorList>
            <person name="Varghese N."/>
            <person name="Submissions S."/>
        </authorList>
    </citation>
    <scope>NUCLEOTIDE SEQUENCE [LARGE SCALE GENOMIC DNA]</scope>
    <source>
        <strain evidence="7 8">VKM Ac-1787</strain>
    </source>
</reference>
<dbReference type="Pfam" id="PF13641">
    <property type="entry name" value="Glyco_tranf_2_3"/>
    <property type="match status" value="1"/>
</dbReference>
<keyword evidence="4" id="KW-0808">Transferase</keyword>
<evidence type="ECO:0000256" key="6">
    <source>
        <dbReference type="SAM" id="Phobius"/>
    </source>
</evidence>
<feature type="transmembrane region" description="Helical" evidence="6">
    <location>
        <begin position="719"/>
        <end position="739"/>
    </location>
</feature>
<dbReference type="PANTHER" id="PTHR43179">
    <property type="entry name" value="RHAMNOSYLTRANSFERASE WBBL"/>
    <property type="match status" value="1"/>
</dbReference>
<feature type="transmembrane region" description="Helical" evidence="6">
    <location>
        <begin position="360"/>
        <end position="389"/>
    </location>
</feature>
<evidence type="ECO:0000256" key="1">
    <source>
        <dbReference type="ARBA" id="ARBA00004776"/>
    </source>
</evidence>
<dbReference type="Proteomes" id="UP000190827">
    <property type="component" value="Unassembled WGS sequence"/>
</dbReference>
<feature type="compositionally biased region" description="Acidic residues" evidence="5">
    <location>
        <begin position="957"/>
        <end position="978"/>
    </location>
</feature>
<evidence type="ECO:0000256" key="5">
    <source>
        <dbReference type="SAM" id="MobiDB-lite"/>
    </source>
</evidence>
<feature type="transmembrane region" description="Helical" evidence="6">
    <location>
        <begin position="493"/>
        <end position="514"/>
    </location>
</feature>
<dbReference type="PANTHER" id="PTHR43179:SF12">
    <property type="entry name" value="GALACTOFURANOSYLTRANSFERASE GLFT2"/>
    <property type="match status" value="1"/>
</dbReference>
<feature type="compositionally biased region" description="Polar residues" evidence="5">
    <location>
        <begin position="981"/>
        <end position="991"/>
    </location>
</feature>
<dbReference type="SUPFAM" id="SSF53448">
    <property type="entry name" value="Nucleotide-diphospho-sugar transferases"/>
    <property type="match status" value="1"/>
</dbReference>
<dbReference type="EMBL" id="FUZO01000003">
    <property type="protein sequence ID" value="SKC74137.1"/>
    <property type="molecule type" value="Genomic_DNA"/>
</dbReference>
<name>A0ABY1LQS6_9MICO</name>
<dbReference type="Gene3D" id="3.90.550.10">
    <property type="entry name" value="Spore Coat Polysaccharide Biosynthesis Protein SpsA, Chain A"/>
    <property type="match status" value="1"/>
</dbReference>
<keyword evidence="3" id="KW-0328">Glycosyltransferase</keyword>
<keyword evidence="8" id="KW-1185">Reference proteome</keyword>
<feature type="transmembrane region" description="Helical" evidence="6">
    <location>
        <begin position="284"/>
        <end position="303"/>
    </location>
</feature>
<feature type="compositionally biased region" description="Low complexity" evidence="5">
    <location>
        <begin position="1099"/>
        <end position="1108"/>
    </location>
</feature>
<dbReference type="RefSeq" id="WP_079707266.1">
    <property type="nucleotide sequence ID" value="NZ_FUZO01000003.1"/>
</dbReference>
<comment type="caution">
    <text evidence="7">The sequence shown here is derived from an EMBL/GenBank/DDBJ whole genome shotgun (WGS) entry which is preliminary data.</text>
</comment>
<dbReference type="InterPro" id="IPR029044">
    <property type="entry name" value="Nucleotide-diphossugar_trans"/>
</dbReference>
<feature type="transmembrane region" description="Helical" evidence="6">
    <location>
        <begin position="520"/>
        <end position="544"/>
    </location>
</feature>
<sequence length="1124" mass="116018">MSPRVTAILVVRDGSEPLARTLDALRAQTRPADGIIVVATRASEATIEELGRVPGMKLVTSTEDLSFAQAVAAGVRVTDQPEDAEQMLWLLSEDTAPEPTALAALLGALEVSPSVGVAGPKILDWDDASFLRRYGETITTLGAAVPVVEDELDQAQHDTMNDVMAVGPAGMLVRHQLWDQLGGFDQALVADDALDFCIRTRLAGYLVAVVPTARVASAGEGIAGPSWSNRLGARRRRHRQARAAQLHRRLVYAPGIMVPVHWLSLVPLAILRVIGHFVKKQPELVLGELSAAFAVAFSGTKVGSARRQLAKNRTLGWSSIAGLRMRLDEVRRKRALAREATQIGFIGEERDLRFFSGGGAWVVLATAVIGAAILAPLLGATYLTGGGLLPLSATVGELWQHIGFGWRDVGLGFVGAADPFSAVLAVLGTITFWQPSFSLVLLFLLALPLSALGAWFAATRLTERSGPRAVAALLWALAPTLLTALADGRPAAVIVHVLLPWLFYAGVVASRSWAAAGTSAFLFAAIVASSPSLAPALLVIWVVAMVFAGRGVARVGLIPIPAIALFAPLVWQQGLHRDNWLGLLADPGVATPGTAASGWQLSLGFPGGSLGGWSQLGAALGLPGATPAIVVPALLAPLAIVALLALFLPGSRRAVPLLIAAFLGLVSAVFATHLLLASAAGTAVPVWAGAAISLYWLGIVGAATLGLDRIPRFRAAPALVMVLAAAVIALPLALAQPLGTSVVRESSGRQLPAYVTAATQTDPRLGTLVITPGDDGTITAVVIRGQGETLDGQSTIAQTAPGVSSDDRVVAELAGNLASQSGLDPTETLVEHGIAFVLLSPVADGEEQTAAGQTAGRAASALDANAALVAVGDTTSGTLWRTVADVGTGPELPTSNVLGTLIGVGLGVVFLITLLLSIPNGASRDGYRAGSRKPAKLKGRAARKAAASGATVAVIDDDASGTYDDEEPTADLDEEAEGPESATTADASTRPSKPRWWRRGQASAAAPAPAAVTAEPADDAESVDDRASTVDTGSADDTVARDGTVPVTDDTVDTDRDVTGSTPDADADADADTNTTADQVPDEPAVATGEVAVPDPDPSDSTETTPDPDTTRRDTPGTEQPHAQ</sequence>
<accession>A0ABY1LQS6</accession>
<evidence type="ECO:0000313" key="7">
    <source>
        <dbReference type="EMBL" id="SKC74137.1"/>
    </source>
</evidence>
<feature type="transmembrane region" description="Helical" evidence="6">
    <location>
        <begin position="409"/>
        <end position="430"/>
    </location>
</feature>